<organism evidence="1 2">
    <name type="scientific">Negadavirga shengliensis</name>
    <dbReference type="NCBI Taxonomy" id="1389218"/>
    <lineage>
        <taxon>Bacteria</taxon>
        <taxon>Pseudomonadati</taxon>
        <taxon>Bacteroidota</taxon>
        <taxon>Cytophagia</taxon>
        <taxon>Cytophagales</taxon>
        <taxon>Cyclobacteriaceae</taxon>
        <taxon>Negadavirga</taxon>
    </lineage>
</organism>
<gene>
    <name evidence="1" type="ORF">ACFPFU_14435</name>
</gene>
<evidence type="ECO:0008006" key="3">
    <source>
        <dbReference type="Google" id="ProtNLM"/>
    </source>
</evidence>
<dbReference type="InterPro" id="IPR027417">
    <property type="entry name" value="P-loop_NTPase"/>
</dbReference>
<keyword evidence="2" id="KW-1185">Reference proteome</keyword>
<sequence length="255" mass="29977">MQTKTRIVELIGPPGVGKSMLYEEMARKYYKEKDWISMEHLLAPKSPGLKFPVQWLEHQYRKLFDKKRIKSIPTEYGLRFIKENEKFAEFCWNHISTSHMHNSPDKRYRAAYFLFTDFCRYQAILEKKHSRPCLIEEGFLQKSYLLHQEKQLIEELLDEYIKLIPLPYAVIGIDTQEKGLILSRLKTRKKTIPSHMDKDDSFLLSDIELWQHLVHTAIDKLKRSGVFVFNIDGSRPLAEKAASSHAFLKSLSQTS</sequence>
<reference evidence="2" key="1">
    <citation type="journal article" date="2019" name="Int. J. Syst. Evol. Microbiol.">
        <title>The Global Catalogue of Microorganisms (GCM) 10K type strain sequencing project: providing services to taxonomists for standard genome sequencing and annotation.</title>
        <authorList>
            <consortium name="The Broad Institute Genomics Platform"/>
            <consortium name="The Broad Institute Genome Sequencing Center for Infectious Disease"/>
            <person name="Wu L."/>
            <person name="Ma J."/>
        </authorList>
    </citation>
    <scope>NUCLEOTIDE SEQUENCE [LARGE SCALE GENOMIC DNA]</scope>
    <source>
        <strain evidence="2">CGMCC 4.7466</strain>
    </source>
</reference>
<evidence type="ECO:0000313" key="1">
    <source>
        <dbReference type="EMBL" id="MFC4872891.1"/>
    </source>
</evidence>
<name>A0ABV9T317_9BACT</name>
<comment type="caution">
    <text evidence="1">The sequence shown here is derived from an EMBL/GenBank/DDBJ whole genome shotgun (WGS) entry which is preliminary data.</text>
</comment>
<proteinExistence type="predicted"/>
<dbReference type="SUPFAM" id="SSF52540">
    <property type="entry name" value="P-loop containing nucleoside triphosphate hydrolases"/>
    <property type="match status" value="1"/>
</dbReference>
<evidence type="ECO:0000313" key="2">
    <source>
        <dbReference type="Proteomes" id="UP001595818"/>
    </source>
</evidence>
<accession>A0ABV9T317</accession>
<dbReference type="Gene3D" id="3.40.50.300">
    <property type="entry name" value="P-loop containing nucleotide triphosphate hydrolases"/>
    <property type="match status" value="1"/>
</dbReference>
<dbReference type="RefSeq" id="WP_377065470.1">
    <property type="nucleotide sequence ID" value="NZ_JBHSJJ010000007.1"/>
</dbReference>
<dbReference type="EMBL" id="JBHSJJ010000007">
    <property type="protein sequence ID" value="MFC4872891.1"/>
    <property type="molecule type" value="Genomic_DNA"/>
</dbReference>
<dbReference type="Proteomes" id="UP001595818">
    <property type="component" value="Unassembled WGS sequence"/>
</dbReference>
<protein>
    <recommendedName>
        <fullName evidence="3">Deoxynucleoside kinase domain-containing protein</fullName>
    </recommendedName>
</protein>